<reference evidence="1" key="2">
    <citation type="journal article" name="Front. Microbiol.">
        <title>Degradative Capacity of Two Strains of Rhodonia placenta: From Phenotype to Genotype.</title>
        <authorList>
            <person name="Kolle M."/>
            <person name="Horta M.A.C."/>
            <person name="Nowrousian M."/>
            <person name="Ohm R.A."/>
            <person name="Benz J.P."/>
            <person name="Pilgard A."/>
        </authorList>
    </citation>
    <scope>NUCLEOTIDE SEQUENCE</scope>
    <source>
        <strain evidence="1">FPRL280</strain>
    </source>
</reference>
<accession>A0A8H7NUD2</accession>
<comment type="caution">
    <text evidence="1">The sequence shown here is derived from an EMBL/GenBank/DDBJ whole genome shotgun (WGS) entry which is preliminary data.</text>
</comment>
<reference evidence="1" key="1">
    <citation type="submission" date="2020-11" db="EMBL/GenBank/DDBJ databases">
        <authorList>
            <person name="Koelle M."/>
            <person name="Horta M.A.C."/>
            <person name="Nowrousian M."/>
            <person name="Ohm R.A."/>
            <person name="Benz P."/>
            <person name="Pilgard A."/>
        </authorList>
    </citation>
    <scope>NUCLEOTIDE SEQUENCE</scope>
    <source>
        <strain evidence="1">FPRL280</strain>
    </source>
</reference>
<organism evidence="1 2">
    <name type="scientific">Rhodonia placenta</name>
    <dbReference type="NCBI Taxonomy" id="104341"/>
    <lineage>
        <taxon>Eukaryota</taxon>
        <taxon>Fungi</taxon>
        <taxon>Dikarya</taxon>
        <taxon>Basidiomycota</taxon>
        <taxon>Agaricomycotina</taxon>
        <taxon>Agaricomycetes</taxon>
        <taxon>Polyporales</taxon>
        <taxon>Adustoporiaceae</taxon>
        <taxon>Rhodonia</taxon>
    </lineage>
</organism>
<evidence type="ECO:0000313" key="1">
    <source>
        <dbReference type="EMBL" id="KAF9804392.1"/>
    </source>
</evidence>
<gene>
    <name evidence="1" type="ORF">IEO21_09410</name>
</gene>
<dbReference type="EMBL" id="JADOXO010000443">
    <property type="protein sequence ID" value="KAF9804392.1"/>
    <property type="molecule type" value="Genomic_DNA"/>
</dbReference>
<name>A0A8H7NUD2_9APHY</name>
<protein>
    <submittedName>
        <fullName evidence="1">Uncharacterized protein</fullName>
    </submittedName>
</protein>
<dbReference type="AlphaFoldDB" id="A0A8H7NUD2"/>
<evidence type="ECO:0000313" key="2">
    <source>
        <dbReference type="Proteomes" id="UP000639403"/>
    </source>
</evidence>
<proteinExistence type="predicted"/>
<sequence>MDDTNSITTGIVPTAMLRPLPVEIWLMIIDELGAEREYDALEACTEADEGLLKERAERYVPNGMTFRTQEDVASINVRQRWEGPENVCIEGGSCSGERLPIPHLAAFTSRLARKWIVHKLTIERAEWRVQDLDMTSLSLDLAFFDSLTHVRLQDVTFPSVLTFWRLLGTLRFTQLDVRDVTFLKTAIDARTFSALRLSPATMQRTMSLLRPQNRGRQRLATLPSLQVAPCLLFPQASPSPWSNITHLALMDVTLPTAANFGRLLCAFPALKSLSIEGLLMFSEHGFNPSDVPMLLKLTDVELDNNFSLWSDAQTAYRYLKKHPHMQLRAQLSYSVKVTHEDSSWIAPLLELLY</sequence>
<dbReference type="Proteomes" id="UP000639403">
    <property type="component" value="Unassembled WGS sequence"/>
</dbReference>